<dbReference type="PANTHER" id="PTHR44083:SF45">
    <property type="entry name" value="TOPLESS-RELATED PROTEIN 1"/>
    <property type="match status" value="1"/>
</dbReference>
<dbReference type="GO" id="GO:0006355">
    <property type="term" value="P:regulation of DNA-templated transcription"/>
    <property type="evidence" value="ECO:0007669"/>
    <property type="project" value="InterPro"/>
</dbReference>
<dbReference type="InterPro" id="IPR027728">
    <property type="entry name" value="Topless_fam"/>
</dbReference>
<feature type="compositionally biased region" description="Acidic residues" evidence="1">
    <location>
        <begin position="25"/>
        <end position="37"/>
    </location>
</feature>
<sequence length="426" mass="49586">MALGREALQAMMEQEAPHEEYEAPVNEDEAPVNEEEAPAVPPADELLQKTVEWEEKNPRVDQEMEIFYLIRQFLVEEEGCEGTIRTLEVEKSLYFDLAYFEQMLLAGSFDTGVQYLCGFTGIHTHDNSTWLVTEILKHKLLEALDRADLVFASAIVEKELNWVHPVIFHSLKSLLRPNFDFRQHHELSHYGYDVESMRTSLVTMIRDEKAITDHPHLRNKMVLPRVRTKQLRAIHADFVARSHELQQAANKELLYLIRQFLKDENCNNTVRMLEIEKSLLFDLSYFRDLASAGEWMYAVHYILPLPDVSGIIMKLMEQDYLEALSSGDASKGITILRCCKDKVDPEKLKNLSVLLAYSNFREHPDYEHIDNDFYSMRKAVVAQLEEDVSKHPLLKERLKLPWIRSDLRSIYNGHREVKVARRRASI</sequence>
<dbReference type="AlphaFoldDB" id="A0AAX6H602"/>
<evidence type="ECO:0000259" key="2">
    <source>
        <dbReference type="Pfam" id="PF21889"/>
    </source>
</evidence>
<evidence type="ECO:0000313" key="5">
    <source>
        <dbReference type="Proteomes" id="UP001140949"/>
    </source>
</evidence>
<feature type="domain" description="TPR1-like CTLH-containing" evidence="2">
    <location>
        <begin position="283"/>
        <end position="398"/>
    </location>
</feature>
<dbReference type="InterPro" id="IPR054080">
    <property type="entry name" value="TPR1-like_2nd"/>
</dbReference>
<comment type="caution">
    <text evidence="4">The sequence shown here is derived from an EMBL/GenBank/DDBJ whole genome shotgun (WGS) entry which is preliminary data.</text>
</comment>
<dbReference type="EMBL" id="JANAVB010012200">
    <property type="protein sequence ID" value="KAJ6836212.1"/>
    <property type="molecule type" value="Genomic_DNA"/>
</dbReference>
<dbReference type="PANTHER" id="PTHR44083">
    <property type="entry name" value="TOPLESS-RELATED PROTEIN 1-RELATED"/>
    <property type="match status" value="1"/>
</dbReference>
<dbReference type="EMBL" id="JANAVB010030221">
    <property type="protein sequence ID" value="KAJ6813515.1"/>
    <property type="molecule type" value="Genomic_DNA"/>
</dbReference>
<evidence type="ECO:0000313" key="4">
    <source>
        <dbReference type="EMBL" id="KAJ6836212.1"/>
    </source>
</evidence>
<dbReference type="Pfam" id="PF21889">
    <property type="entry name" value="TPR1-like_2nd"/>
    <property type="match status" value="2"/>
</dbReference>
<name>A0AAX6H602_IRIPA</name>
<protein>
    <submittedName>
        <fullName evidence="4">Protein TPR1 isoform X2</fullName>
    </submittedName>
</protein>
<reference evidence="4" key="2">
    <citation type="submission" date="2023-04" db="EMBL/GenBank/DDBJ databases">
        <authorList>
            <person name="Bruccoleri R.E."/>
            <person name="Oakeley E.J."/>
            <person name="Faust A.-M."/>
            <person name="Dessus-Babus S."/>
            <person name="Altorfer M."/>
            <person name="Burckhardt D."/>
            <person name="Oertli M."/>
            <person name="Naumann U."/>
            <person name="Petersen F."/>
            <person name="Wong J."/>
        </authorList>
    </citation>
    <scope>NUCLEOTIDE SEQUENCE</scope>
    <source>
        <strain evidence="4">GSM-AAB239-AS_SAM_17_03QT</strain>
        <tissue evidence="4">Leaf</tissue>
    </source>
</reference>
<evidence type="ECO:0000313" key="3">
    <source>
        <dbReference type="EMBL" id="KAJ6813515.1"/>
    </source>
</evidence>
<reference evidence="4" key="1">
    <citation type="journal article" date="2023" name="GigaByte">
        <title>Genome assembly of the bearded iris, Iris pallida Lam.</title>
        <authorList>
            <person name="Bruccoleri R.E."/>
            <person name="Oakeley E.J."/>
            <person name="Faust A.M.E."/>
            <person name="Altorfer M."/>
            <person name="Dessus-Babus S."/>
            <person name="Burckhardt D."/>
            <person name="Oertli M."/>
            <person name="Naumann U."/>
            <person name="Petersen F."/>
            <person name="Wong J."/>
        </authorList>
    </citation>
    <scope>NUCLEOTIDE SEQUENCE</scope>
    <source>
        <strain evidence="4">GSM-AAB239-AS_SAM_17_03QT</strain>
    </source>
</reference>
<organism evidence="4 5">
    <name type="scientific">Iris pallida</name>
    <name type="common">Sweet iris</name>
    <dbReference type="NCBI Taxonomy" id="29817"/>
    <lineage>
        <taxon>Eukaryota</taxon>
        <taxon>Viridiplantae</taxon>
        <taxon>Streptophyta</taxon>
        <taxon>Embryophyta</taxon>
        <taxon>Tracheophyta</taxon>
        <taxon>Spermatophyta</taxon>
        <taxon>Magnoliopsida</taxon>
        <taxon>Liliopsida</taxon>
        <taxon>Asparagales</taxon>
        <taxon>Iridaceae</taxon>
        <taxon>Iridoideae</taxon>
        <taxon>Irideae</taxon>
        <taxon>Iris</taxon>
    </lineage>
</organism>
<proteinExistence type="predicted"/>
<feature type="region of interest" description="Disordered" evidence="1">
    <location>
        <begin position="1"/>
        <end position="40"/>
    </location>
</feature>
<gene>
    <name evidence="3" type="ORF">M6B38_144240</name>
    <name evidence="4" type="ORF">M6B38_326945</name>
</gene>
<keyword evidence="5" id="KW-1185">Reference proteome</keyword>
<feature type="domain" description="TPR1-like CTLH-containing" evidence="2">
    <location>
        <begin position="97"/>
        <end position="221"/>
    </location>
</feature>
<evidence type="ECO:0000256" key="1">
    <source>
        <dbReference type="SAM" id="MobiDB-lite"/>
    </source>
</evidence>
<accession>A0AAX6H602</accession>
<dbReference type="Proteomes" id="UP001140949">
    <property type="component" value="Unassembled WGS sequence"/>
</dbReference>